<dbReference type="EMBL" id="JAHESC010000011">
    <property type="protein sequence ID" value="MBT1686843.1"/>
    <property type="molecule type" value="Genomic_DNA"/>
</dbReference>
<organism evidence="1 2">
    <name type="scientific">Dawidia soli</name>
    <dbReference type="NCBI Taxonomy" id="2782352"/>
    <lineage>
        <taxon>Bacteria</taxon>
        <taxon>Pseudomonadati</taxon>
        <taxon>Bacteroidota</taxon>
        <taxon>Cytophagia</taxon>
        <taxon>Cytophagales</taxon>
        <taxon>Chryseotaleaceae</taxon>
        <taxon>Dawidia</taxon>
    </lineage>
</organism>
<accession>A0AAP2GIC8</accession>
<evidence type="ECO:0000313" key="1">
    <source>
        <dbReference type="EMBL" id="MBT1686843.1"/>
    </source>
</evidence>
<dbReference type="Proteomes" id="UP001319180">
    <property type="component" value="Unassembled WGS sequence"/>
</dbReference>
<evidence type="ECO:0008006" key="3">
    <source>
        <dbReference type="Google" id="ProtNLM"/>
    </source>
</evidence>
<name>A0AAP2GIC8_9BACT</name>
<keyword evidence="2" id="KW-1185">Reference proteome</keyword>
<comment type="caution">
    <text evidence="1">The sequence shown here is derived from an EMBL/GenBank/DDBJ whole genome shotgun (WGS) entry which is preliminary data.</text>
</comment>
<dbReference type="RefSeq" id="WP_254090081.1">
    <property type="nucleotide sequence ID" value="NZ_JAHESC010000011.1"/>
</dbReference>
<gene>
    <name evidence="1" type="ORF">KK078_09755</name>
</gene>
<proteinExistence type="predicted"/>
<protein>
    <recommendedName>
        <fullName evidence="3">Lipoprotein</fullName>
    </recommendedName>
</protein>
<sequence>MARLIIILAALFLYACGTGVSVRKSKVKYLDGQLSGTFDNNAFKVNGCRYGSPTLLDLFEIYQVRTDSVSVAFDGSGALELAYTDNDGEWKKDKLKGSFTKKGYYEVFLRNDKKEIPPFFSIIYGRYNVNRIRMVLTTEGDLIIDNTWDESANILFLGVGDKGRRQSFFRQKL</sequence>
<dbReference type="AlphaFoldDB" id="A0AAP2GIC8"/>
<dbReference type="PROSITE" id="PS51257">
    <property type="entry name" value="PROKAR_LIPOPROTEIN"/>
    <property type="match status" value="1"/>
</dbReference>
<evidence type="ECO:0000313" key="2">
    <source>
        <dbReference type="Proteomes" id="UP001319180"/>
    </source>
</evidence>
<reference evidence="1 2" key="1">
    <citation type="submission" date="2021-05" db="EMBL/GenBank/DDBJ databases">
        <title>A Polyphasic approach of four new species of the genus Ohtaekwangia: Ohtaekwangia histidinii sp. nov., Ohtaekwangia cretensis sp. nov., Ohtaekwangia indiensis sp. nov., Ohtaekwangia reichenbachii sp. nov. from diverse environment.</title>
        <authorList>
            <person name="Octaviana S."/>
        </authorList>
    </citation>
    <scope>NUCLEOTIDE SEQUENCE [LARGE SCALE GENOMIC DNA]</scope>
    <source>
        <strain evidence="1 2">PWU37</strain>
    </source>
</reference>